<dbReference type="EMBL" id="AAMD01000162">
    <property type="protein sequence ID" value="EAU63461.1"/>
    <property type="molecule type" value="Genomic_DNA"/>
</dbReference>
<evidence type="ECO:0000313" key="2">
    <source>
        <dbReference type="EMBL" id="EAU63461.1"/>
    </source>
</evidence>
<reference evidence="2 3" key="1">
    <citation type="submission" date="2006-04" db="EMBL/GenBank/DDBJ databases">
        <authorList>
            <person name="Nierman W.C."/>
        </authorList>
    </citation>
    <scope>NUCLEOTIDE SEQUENCE [LARGE SCALE GENOMIC DNA]</scope>
    <source>
        <strain evidence="2 3">DW4/3-1</strain>
    </source>
</reference>
<protein>
    <submittedName>
        <fullName evidence="2">Uncharacterized protein</fullName>
    </submittedName>
</protein>
<accession>Q08SK1</accession>
<dbReference type="Proteomes" id="UP000032702">
    <property type="component" value="Unassembled WGS sequence"/>
</dbReference>
<feature type="region of interest" description="Disordered" evidence="1">
    <location>
        <begin position="1"/>
        <end position="63"/>
    </location>
</feature>
<gene>
    <name evidence="2" type="ORF">STIAU_1845</name>
</gene>
<comment type="caution">
    <text evidence="2">The sequence shown here is derived from an EMBL/GenBank/DDBJ whole genome shotgun (WGS) entry which is preliminary data.</text>
</comment>
<feature type="compositionally biased region" description="Gly residues" evidence="1">
    <location>
        <begin position="1"/>
        <end position="11"/>
    </location>
</feature>
<evidence type="ECO:0000313" key="3">
    <source>
        <dbReference type="Proteomes" id="UP000032702"/>
    </source>
</evidence>
<name>Q08SK1_STIAD</name>
<organism evidence="2 3">
    <name type="scientific">Stigmatella aurantiaca (strain DW4/3-1)</name>
    <dbReference type="NCBI Taxonomy" id="378806"/>
    <lineage>
        <taxon>Bacteria</taxon>
        <taxon>Pseudomonadati</taxon>
        <taxon>Myxococcota</taxon>
        <taxon>Myxococcia</taxon>
        <taxon>Myxococcales</taxon>
        <taxon>Cystobacterineae</taxon>
        <taxon>Archangiaceae</taxon>
        <taxon>Stigmatella</taxon>
    </lineage>
</organism>
<proteinExistence type="predicted"/>
<evidence type="ECO:0000256" key="1">
    <source>
        <dbReference type="SAM" id="MobiDB-lite"/>
    </source>
</evidence>
<feature type="region of interest" description="Disordered" evidence="1">
    <location>
        <begin position="604"/>
        <end position="634"/>
    </location>
</feature>
<sequence>MRAVGGDGEGPGAEDRPAAAGVRRLQAPRLHPHGQAHRQVGPALRIPEGSPRARDSRSPALRVSTGGLGARALGVEGLDEGGVLLLHRLAAHLEGGRHLPGFDGEVFREDGDALDGLEAGQLRVHLPRHGLLQVLVQARLGRQRPGLLWPALLLGQGARRLRVQRQQRHQVLAPLADDDRVGDRGHRLEQGLDVRRRGLLAARGDDDLLLPAGDVGEALRVQDAHIPGVQPPVLQQLRGGLVILVVAHAHVAPPDEQLAVLGDPHLHAHQGAPHGAQLGGLAGVEGGGPRQLGRAVDLAHDEIDGREEIEHLPANGGRRRDEELGLVQANARMEGGEHRAAGQPVLGLQPRRHPLSLEHPGVVLGRRPPGPRQHALAHRGQGAHPLLRLGLELLPDPGNPEEEGGPDLPEIARHRIDGVREVHLGARHQRPMQGEHLLGDVRERQVGQDAGRLHLEVRLLKDRRRRPHQVAVAEHHPLGRPRGSRSVNEGGQGLRREGLDRVPVRPLVHPHAAPQDVLIAQHALRQPLRGLHDNEVTQAGQPLAQHQGGLQKRLVFHQEDFRLTVAEDVLQLFHAAVGVEPDGNASERHGGQVRHQPLLPVEAEDAQRPPGGEAQPPQAECEAPHPQGVIMPGGGPVRAAVAAPEGGTVLVPGRLLVEHVDHRLGGFHGRERLQKPRQGDHETQGLCVSTVDRRLEGYVFRATIMSIDFTCQKCEASFELDAQDLIEGTEKLVCPHCDAKAPANLSEDFVAALSEMRAQIAVLGKKFAVSMTLESEDLEDELEDEDEDDETDEDDDLDEDDDEDEDEDVEDDEDYDDEEEDR</sequence>
<feature type="region of interest" description="Disordered" evidence="1">
    <location>
        <begin position="774"/>
        <end position="822"/>
    </location>
</feature>
<dbReference type="PATRIC" id="fig|378806.16.peg.2326"/>
<dbReference type="AlphaFoldDB" id="Q08SK1"/>